<organism evidence="1 2">
    <name type="scientific">Silvanigrella aquatica</name>
    <dbReference type="NCBI Taxonomy" id="1915309"/>
    <lineage>
        <taxon>Bacteria</taxon>
        <taxon>Pseudomonadati</taxon>
        <taxon>Bdellovibrionota</taxon>
        <taxon>Oligoflexia</taxon>
        <taxon>Silvanigrellales</taxon>
        <taxon>Silvanigrellaceae</taxon>
        <taxon>Silvanigrella</taxon>
    </lineage>
</organism>
<protein>
    <submittedName>
        <fullName evidence="1">Uncharacterized protein</fullName>
    </submittedName>
</protein>
<dbReference type="Proteomes" id="UP000184731">
    <property type="component" value="Chromosome"/>
</dbReference>
<dbReference type="RefSeq" id="WP_148696811.1">
    <property type="nucleotide sequence ID" value="NZ_CP017834.1"/>
</dbReference>
<dbReference type="AlphaFoldDB" id="A0A1L4CYS0"/>
<gene>
    <name evidence="1" type="ORF">AXG55_03885</name>
</gene>
<keyword evidence="2" id="KW-1185">Reference proteome</keyword>
<evidence type="ECO:0000313" key="2">
    <source>
        <dbReference type="Proteomes" id="UP000184731"/>
    </source>
</evidence>
<reference evidence="1 2" key="1">
    <citation type="submission" date="2016-10" db="EMBL/GenBank/DDBJ databases">
        <title>Silvanigrella aquatica sp. nov., isolated from a freshwater lake located in the Black Forest, Germany, description of Silvanigrellaceae fam. nov., Silvanigrellales ord. nov., reclassification of the order Bdellovibrionales in the class Oligoflexia, reclassification of the families Bacteriovoracaceae and Halobacteriovoraceae in the new order Bacteriovoracales ord. nov., and reclassification of the family Pseudobacteriovoracaceae in the order Oligoflexiales.</title>
        <authorList>
            <person name="Hahn M.W."/>
            <person name="Schmidt J."/>
            <person name="Koll U."/>
            <person name="Rohde M."/>
            <person name="Verbag S."/>
            <person name="Pitt A."/>
            <person name="Nakai R."/>
            <person name="Naganuma T."/>
            <person name="Lang E."/>
        </authorList>
    </citation>
    <scope>NUCLEOTIDE SEQUENCE [LARGE SCALE GENOMIC DNA]</scope>
    <source>
        <strain evidence="1 2">MWH-Nonnen-W8red</strain>
    </source>
</reference>
<dbReference type="STRING" id="1915309.AXG55_03885"/>
<proteinExistence type="predicted"/>
<name>A0A1L4CYS0_9BACT</name>
<sequence length="205" mass="23677">MGSKQDLNALWMTEVNPKQFFHEMVVEAQERQNLKLSENVEFYIVNLLCAYLRTAESDDNEDCLALILKKALESPFAEKIALYKKLADTSLYFSGFFQEYFNRKSFNIRYYVNMGESAYGELSNLLRGKSTYQSTMSRIYSEMSKSFLKAVDILLDISEQTSQQGNERTILSIYDAWLNTASPKLEKELYSRGVNPIKGSNRKVQ</sequence>
<dbReference type="OrthoDB" id="5564675at2"/>
<dbReference type="EMBL" id="CP017834">
    <property type="protein sequence ID" value="APJ03092.1"/>
    <property type="molecule type" value="Genomic_DNA"/>
</dbReference>
<dbReference type="KEGG" id="saqi:AXG55_03885"/>
<accession>A0A1L4CYS0</accession>
<evidence type="ECO:0000313" key="1">
    <source>
        <dbReference type="EMBL" id="APJ03092.1"/>
    </source>
</evidence>